<accession>A0AB34VMA7</accession>
<organism evidence="2 3">
    <name type="scientific">Pantoea stewartii</name>
    <dbReference type="NCBI Taxonomy" id="66269"/>
    <lineage>
        <taxon>Bacteria</taxon>
        <taxon>Pseudomonadati</taxon>
        <taxon>Pseudomonadota</taxon>
        <taxon>Gammaproteobacteria</taxon>
        <taxon>Enterobacterales</taxon>
        <taxon>Erwiniaceae</taxon>
        <taxon>Pantoea</taxon>
    </lineage>
</organism>
<protein>
    <submittedName>
        <fullName evidence="2">Uncharacterized protein</fullName>
    </submittedName>
</protein>
<evidence type="ECO:0000313" key="2">
    <source>
        <dbReference type="EMBL" id="KTT00361.1"/>
    </source>
</evidence>
<proteinExistence type="predicted"/>
<dbReference type="AlphaFoldDB" id="A0AB34VMA7"/>
<dbReference type="EMBL" id="LDSI01000003">
    <property type="protein sequence ID" value="KTT00361.1"/>
    <property type="molecule type" value="Genomic_DNA"/>
</dbReference>
<sequence>MTVVNSDNQEASKETDAEYTWFEKTVEYKFVLEAKKLWGIDFLAPLDGSAERIGDALLEKGTKSFIVEFKKDLKSMSSEFKKYNGGKEGYSLTCQELASNGLHLYNAHYMVGGFLYDSSNLGLSIKKYFPDEGKQDKKHDLIGGEIDTNEISEFFSLESGLDLNSLDNYIKIMTMHRKNKTEDESGEDGSSGGGGSSSGLVNKQIIAVTEDKKAVSMSLSYFERYQAELIKKYKLQNRQGISFGS</sequence>
<reference evidence="2 3" key="1">
    <citation type="journal article" date="2016" name="Front. Microbiol.">
        <title>Genomic Resource of Rice Seed Associated Bacteria.</title>
        <authorList>
            <person name="Midha S."/>
            <person name="Bansal K."/>
            <person name="Sharma S."/>
            <person name="Kumar N."/>
            <person name="Patil P.P."/>
            <person name="Chaudhry V."/>
            <person name="Patil P.B."/>
        </authorList>
    </citation>
    <scope>NUCLEOTIDE SEQUENCE [LARGE SCALE GENOMIC DNA]</scope>
    <source>
        <strain evidence="2 3">RSA13</strain>
    </source>
</reference>
<dbReference type="Proteomes" id="UP000072520">
    <property type="component" value="Unassembled WGS sequence"/>
</dbReference>
<comment type="caution">
    <text evidence="2">The sequence shown here is derived from an EMBL/GenBank/DDBJ whole genome shotgun (WGS) entry which is preliminary data.</text>
</comment>
<evidence type="ECO:0000313" key="3">
    <source>
        <dbReference type="Proteomes" id="UP000072520"/>
    </source>
</evidence>
<gene>
    <name evidence="2" type="ORF">RSA13_02885</name>
</gene>
<feature type="region of interest" description="Disordered" evidence="1">
    <location>
        <begin position="179"/>
        <end position="198"/>
    </location>
</feature>
<name>A0AB34VMA7_9GAMM</name>
<dbReference type="RefSeq" id="WP_058707906.1">
    <property type="nucleotide sequence ID" value="NZ_LDSI01000003.1"/>
</dbReference>
<evidence type="ECO:0000256" key="1">
    <source>
        <dbReference type="SAM" id="MobiDB-lite"/>
    </source>
</evidence>